<keyword evidence="8" id="KW-1185">Reference proteome</keyword>
<dbReference type="PANTHER" id="PTHR45668">
    <property type="entry name" value="SERINE/THREONINE-PROTEIN PHOSPHATASE 5-RELATED"/>
    <property type="match status" value="1"/>
</dbReference>
<name>A0A8X8D699_POPTO</name>
<dbReference type="GO" id="GO:0046872">
    <property type="term" value="F:metal ion binding"/>
    <property type="evidence" value="ECO:0007669"/>
    <property type="project" value="UniProtKB-KW"/>
</dbReference>
<feature type="domain" description="Serine/threonine specific protein phosphatases" evidence="6">
    <location>
        <begin position="434"/>
        <end position="439"/>
    </location>
</feature>
<dbReference type="InterPro" id="IPR006186">
    <property type="entry name" value="Ser/Thr-sp_prot-phosphatase"/>
</dbReference>
<organism evidence="7 8">
    <name type="scientific">Populus tomentosa</name>
    <name type="common">Chinese white poplar</name>
    <dbReference type="NCBI Taxonomy" id="118781"/>
    <lineage>
        <taxon>Eukaryota</taxon>
        <taxon>Viridiplantae</taxon>
        <taxon>Streptophyta</taxon>
        <taxon>Embryophyta</taxon>
        <taxon>Tracheophyta</taxon>
        <taxon>Spermatophyta</taxon>
        <taxon>Magnoliopsida</taxon>
        <taxon>eudicotyledons</taxon>
        <taxon>Gunneridae</taxon>
        <taxon>Pentapetalae</taxon>
        <taxon>rosids</taxon>
        <taxon>fabids</taxon>
        <taxon>Malpighiales</taxon>
        <taxon>Salicaceae</taxon>
        <taxon>Saliceae</taxon>
        <taxon>Populus</taxon>
    </lineage>
</organism>
<dbReference type="PANTHER" id="PTHR45668:SF9">
    <property type="entry name" value="SERINE_THREONINE-PROTEIN PHOSPHATASE 7"/>
    <property type="match status" value="1"/>
</dbReference>
<gene>
    <name evidence="7" type="ORF">POTOM_005104</name>
</gene>
<comment type="caution">
    <text evidence="7">The sequence shown here is derived from an EMBL/GenBank/DDBJ whole genome shotgun (WGS) entry which is preliminary data.</text>
</comment>
<keyword evidence="4" id="KW-0378">Hydrolase</keyword>
<dbReference type="PROSITE" id="PS00125">
    <property type="entry name" value="SER_THR_PHOSPHATASE"/>
    <property type="match status" value="1"/>
</dbReference>
<reference evidence="7" key="1">
    <citation type="journal article" date="2020" name="bioRxiv">
        <title>Hybrid origin of Populus tomentosa Carr. identified through genome sequencing and phylogenomic analysis.</title>
        <authorList>
            <person name="An X."/>
            <person name="Gao K."/>
            <person name="Chen Z."/>
            <person name="Li J."/>
            <person name="Yang X."/>
            <person name="Yang X."/>
            <person name="Zhou J."/>
            <person name="Guo T."/>
            <person name="Zhao T."/>
            <person name="Huang S."/>
            <person name="Miao D."/>
            <person name="Khan W.U."/>
            <person name="Rao P."/>
            <person name="Ye M."/>
            <person name="Lei B."/>
            <person name="Liao W."/>
            <person name="Wang J."/>
            <person name="Ji L."/>
            <person name="Li Y."/>
            <person name="Guo B."/>
            <person name="Mustafa N.S."/>
            <person name="Li S."/>
            <person name="Yun Q."/>
            <person name="Keller S.R."/>
            <person name="Mao J."/>
            <person name="Zhang R."/>
            <person name="Strauss S.H."/>
        </authorList>
    </citation>
    <scope>NUCLEOTIDE SEQUENCE</scope>
    <source>
        <strain evidence="7">GM15</strain>
        <tissue evidence="7">Leaf</tissue>
    </source>
</reference>
<evidence type="ECO:0000256" key="2">
    <source>
        <dbReference type="ARBA" id="ARBA00022723"/>
    </source>
</evidence>
<feature type="region of interest" description="Disordered" evidence="5">
    <location>
        <begin position="502"/>
        <end position="523"/>
    </location>
</feature>
<accession>A0A8X8D699</accession>
<evidence type="ECO:0000313" key="7">
    <source>
        <dbReference type="EMBL" id="KAG6789021.1"/>
    </source>
</evidence>
<evidence type="ECO:0000256" key="4">
    <source>
        <dbReference type="RuleBase" id="RU004273"/>
    </source>
</evidence>
<sequence>MDLELKRVQEARRNDCKKVMNYINSVDFTSLDDKEIRTMVMIRELGNGIVNRQTKLATEDDVSRVLKISIETMVGECRKIVDQISLTSFHDFNAQERKSLTKISEIARWIIAKQGSTMNRHRDINQVLEGEDKLAVGMIGYGEMDIEFGDKEELSIGELSVQQDNQIVMQDKNEVAVGQHNDLQDREITMLDKEGLVIGDQGDLHDRQSLLVDIEGVLIGEHSDLLNRQIVMGDKDGLAGGEHNDIQDRLISMGDEEGMGVCNLQDREIIMEDKEGLAVGEHSDMQDKHADMELGEPTREPISWPLNGEITLDWILNLMETFKWASWNKTLSEFASIMPLFVVEELIAKASYILCQEPNCVKIQCDNNTEVVVVGDLRGQYLDLLNIWESVGLPSDKQLFVFNGNYIDRGKSSLELFLVLLAWKAFLPHRIYLLRGNHESSDISEICGFLKEVNRKFPEHGQTVYRKCLKVFAELPLASIIADCVYTTHGGLFRSEGITSSPSFGENEMQNGNGNKSGNKKQKMTTTLSLGSLDELHQVSRFVHDLSAKDAILTDVLWSDPTTESGLTENNRGDAGLLWGPDCTEAFLEHSKLKVIIRSHEGPDSIACQKGFKNMLEGYSTDHEVESGKLYTLFSAPDYPQHTSKDYKSKGAYAILKPPNFDTPEFVSFEARKRHEASIKAISFAQQSDSAATSSGTDIGASVISTSPSWIISLADDVGTPAQISEASKVERSPLPSDLQSEAKVLIVQEPHKSNYEYLLNLIGSLKKEIKKKDDELDDYKRKYILQSPSPAK</sequence>
<dbReference type="GO" id="GO:0004722">
    <property type="term" value="F:protein serine/threonine phosphatase activity"/>
    <property type="evidence" value="ECO:0007669"/>
    <property type="project" value="UniProtKB-EC"/>
</dbReference>
<evidence type="ECO:0000256" key="5">
    <source>
        <dbReference type="SAM" id="MobiDB-lite"/>
    </source>
</evidence>
<dbReference type="EC" id="3.1.3.16" evidence="4"/>
<evidence type="ECO:0000256" key="1">
    <source>
        <dbReference type="ARBA" id="ARBA00001936"/>
    </source>
</evidence>
<proteinExistence type="inferred from homology"/>
<dbReference type="AlphaFoldDB" id="A0A8X8D699"/>
<protein>
    <recommendedName>
        <fullName evidence="4">Serine/threonine-protein phosphatase</fullName>
        <ecNumber evidence="4">3.1.3.16</ecNumber>
    </recommendedName>
</protein>
<comment type="catalytic activity">
    <reaction evidence="4">
        <text>O-phospho-L-threonyl-[protein] + H2O = L-threonyl-[protein] + phosphate</text>
        <dbReference type="Rhea" id="RHEA:47004"/>
        <dbReference type="Rhea" id="RHEA-COMP:11060"/>
        <dbReference type="Rhea" id="RHEA-COMP:11605"/>
        <dbReference type="ChEBI" id="CHEBI:15377"/>
        <dbReference type="ChEBI" id="CHEBI:30013"/>
        <dbReference type="ChEBI" id="CHEBI:43474"/>
        <dbReference type="ChEBI" id="CHEBI:61977"/>
        <dbReference type="EC" id="3.1.3.16"/>
    </reaction>
</comment>
<evidence type="ECO:0000259" key="6">
    <source>
        <dbReference type="PROSITE" id="PS00125"/>
    </source>
</evidence>
<keyword evidence="3" id="KW-0464">Manganese</keyword>
<dbReference type="Proteomes" id="UP000886885">
    <property type="component" value="Chromosome 1D"/>
</dbReference>
<dbReference type="OrthoDB" id="445564at2759"/>
<comment type="similarity">
    <text evidence="4">Belongs to the PPP phosphatase family.</text>
</comment>
<dbReference type="InterPro" id="IPR051134">
    <property type="entry name" value="PPP_phosphatase"/>
</dbReference>
<dbReference type="Pfam" id="PF00149">
    <property type="entry name" value="Metallophos"/>
    <property type="match status" value="1"/>
</dbReference>
<dbReference type="EMBL" id="JAAWWB010000002">
    <property type="protein sequence ID" value="KAG6789021.1"/>
    <property type="molecule type" value="Genomic_DNA"/>
</dbReference>
<dbReference type="InterPro" id="IPR004843">
    <property type="entry name" value="Calcineurin-like_PHP"/>
</dbReference>
<comment type="cofactor">
    <cofactor evidence="1">
        <name>Mn(2+)</name>
        <dbReference type="ChEBI" id="CHEBI:29035"/>
    </cofactor>
</comment>
<evidence type="ECO:0000313" key="8">
    <source>
        <dbReference type="Proteomes" id="UP000886885"/>
    </source>
</evidence>
<dbReference type="SMART" id="SM00156">
    <property type="entry name" value="PP2Ac"/>
    <property type="match status" value="1"/>
</dbReference>
<keyword evidence="2" id="KW-0479">Metal-binding</keyword>
<evidence type="ECO:0000256" key="3">
    <source>
        <dbReference type="ARBA" id="ARBA00023211"/>
    </source>
</evidence>